<comment type="caution">
    <text evidence="2">The sequence shown here is derived from an EMBL/GenBank/DDBJ whole genome shotgun (WGS) entry which is preliminary data.</text>
</comment>
<feature type="compositionally biased region" description="Acidic residues" evidence="1">
    <location>
        <begin position="641"/>
        <end position="666"/>
    </location>
</feature>
<dbReference type="EMBL" id="MU865976">
    <property type="protein sequence ID" value="KAK4444515.1"/>
    <property type="molecule type" value="Genomic_DNA"/>
</dbReference>
<dbReference type="Proteomes" id="UP001321760">
    <property type="component" value="Unassembled WGS sequence"/>
</dbReference>
<feature type="compositionally biased region" description="Acidic residues" evidence="1">
    <location>
        <begin position="312"/>
        <end position="339"/>
    </location>
</feature>
<evidence type="ECO:0000313" key="2">
    <source>
        <dbReference type="EMBL" id="KAK4444515.1"/>
    </source>
</evidence>
<feature type="region of interest" description="Disordered" evidence="1">
    <location>
        <begin position="312"/>
        <end position="511"/>
    </location>
</feature>
<proteinExistence type="predicted"/>
<keyword evidence="3" id="KW-1185">Reference proteome</keyword>
<feature type="compositionally biased region" description="Polar residues" evidence="1">
    <location>
        <begin position="408"/>
        <end position="456"/>
    </location>
</feature>
<feature type="compositionally biased region" description="Basic residues" evidence="1">
    <location>
        <begin position="374"/>
        <end position="407"/>
    </location>
</feature>
<reference evidence="2" key="1">
    <citation type="journal article" date="2023" name="Mol. Phylogenet. Evol.">
        <title>Genome-scale phylogeny and comparative genomics of the fungal order Sordariales.</title>
        <authorList>
            <person name="Hensen N."/>
            <person name="Bonometti L."/>
            <person name="Westerberg I."/>
            <person name="Brannstrom I.O."/>
            <person name="Guillou S."/>
            <person name="Cros-Aarteil S."/>
            <person name="Calhoun S."/>
            <person name="Haridas S."/>
            <person name="Kuo A."/>
            <person name="Mondo S."/>
            <person name="Pangilinan J."/>
            <person name="Riley R."/>
            <person name="LaButti K."/>
            <person name="Andreopoulos B."/>
            <person name="Lipzen A."/>
            <person name="Chen C."/>
            <person name="Yan M."/>
            <person name="Daum C."/>
            <person name="Ng V."/>
            <person name="Clum A."/>
            <person name="Steindorff A."/>
            <person name="Ohm R.A."/>
            <person name="Martin F."/>
            <person name="Silar P."/>
            <person name="Natvig D.O."/>
            <person name="Lalanne C."/>
            <person name="Gautier V."/>
            <person name="Ament-Velasquez S.L."/>
            <person name="Kruys A."/>
            <person name="Hutchinson M.I."/>
            <person name="Powell A.J."/>
            <person name="Barry K."/>
            <person name="Miller A.N."/>
            <person name="Grigoriev I.V."/>
            <person name="Debuchy R."/>
            <person name="Gladieux P."/>
            <person name="Hiltunen Thoren M."/>
            <person name="Johannesson H."/>
        </authorList>
    </citation>
    <scope>NUCLEOTIDE SEQUENCE</scope>
    <source>
        <strain evidence="2">PSN243</strain>
    </source>
</reference>
<gene>
    <name evidence="2" type="ORF">QBC34DRAFT_183313</name>
</gene>
<accession>A0AAV9GB31</accession>
<evidence type="ECO:0000256" key="1">
    <source>
        <dbReference type="SAM" id="MobiDB-lite"/>
    </source>
</evidence>
<feature type="region of interest" description="Disordered" evidence="1">
    <location>
        <begin position="569"/>
        <end position="597"/>
    </location>
</feature>
<name>A0AAV9GB31_9PEZI</name>
<protein>
    <recommendedName>
        <fullName evidence="4">HORMA domain-containing protein</fullName>
    </recommendedName>
</protein>
<sequence>MPDAQGSSQRQDPPPVRDVALCKVIFSAVLSQILYSRQSFPPSNFQYVPLCDLLENSFEDLVHSGAPLDQYDPEVTRDQDGAVLLRDDSKDYSLATFLALLTSDIFPLIESEELVKFRISFLRSPRLESDSLLEYYTVVLKYEAEARYSIDVWRASTIKQHVARSKFKLWNLGDYLSRLPPWKGPVYCTLAFHATNRPDDPFIGTWKYDRADFDDAKLQLEQRPHYSFQRIATLVVGPPEKKKKKSSSVLSRPVVEAGKPEGKAPENATSDAPVELAEPEAAELVDSEGEYAQGEDDEGGYDEEGYVEEGYAEEGDAEEGDAEGKEDEIEDTTAVDGEAEEHIGVEGATSGRFVDVDNYDVPSESDVSVYEPKPKRRKTAVKGKVKGSAKTTKRASAKPRGGTKKTVARQQEPSPPTTATSQANRSSAKGTSNAKTGSTTPTTGQVPQSLPVNSRNGPGKQGKLALKTKRKAKQPLQMFSDPASNMTETQDAVRESQGQLQNASPSKQRMDRNIGAAVHKKPKRFHAAAEPSSGQFQMIDGIVHTSDPSESRELSVSGQTPPLDAERLIAEPDNNPTQTNEMVAQEEAQAPRNAKKPALRLNSLIQDVDGIDIESIFADEEAEVRHDTLLGGLSLHFSSSGEDDTNEEDYDDDDDDDDEYEDEEEA</sequence>
<feature type="compositionally biased region" description="Polar residues" evidence="1">
    <location>
        <begin position="482"/>
        <end position="507"/>
    </location>
</feature>
<evidence type="ECO:0000313" key="3">
    <source>
        <dbReference type="Proteomes" id="UP001321760"/>
    </source>
</evidence>
<dbReference type="AlphaFoldDB" id="A0AAV9GB31"/>
<evidence type="ECO:0008006" key="4">
    <source>
        <dbReference type="Google" id="ProtNLM"/>
    </source>
</evidence>
<feature type="region of interest" description="Disordered" evidence="1">
    <location>
        <begin position="633"/>
        <end position="666"/>
    </location>
</feature>
<feature type="region of interest" description="Disordered" evidence="1">
    <location>
        <begin position="242"/>
        <end position="275"/>
    </location>
</feature>
<reference evidence="2" key="2">
    <citation type="submission" date="2023-05" db="EMBL/GenBank/DDBJ databases">
        <authorList>
            <consortium name="Lawrence Berkeley National Laboratory"/>
            <person name="Steindorff A."/>
            <person name="Hensen N."/>
            <person name="Bonometti L."/>
            <person name="Westerberg I."/>
            <person name="Brannstrom I.O."/>
            <person name="Guillou S."/>
            <person name="Cros-Aarteil S."/>
            <person name="Calhoun S."/>
            <person name="Haridas S."/>
            <person name="Kuo A."/>
            <person name="Mondo S."/>
            <person name="Pangilinan J."/>
            <person name="Riley R."/>
            <person name="Labutti K."/>
            <person name="Andreopoulos B."/>
            <person name="Lipzen A."/>
            <person name="Chen C."/>
            <person name="Yanf M."/>
            <person name="Daum C."/>
            <person name="Ng V."/>
            <person name="Clum A."/>
            <person name="Ohm R."/>
            <person name="Martin F."/>
            <person name="Silar P."/>
            <person name="Natvig D."/>
            <person name="Lalanne C."/>
            <person name="Gautier V."/>
            <person name="Ament-Velasquez S.L."/>
            <person name="Kruys A."/>
            <person name="Hutchinson M.I."/>
            <person name="Powell A.J."/>
            <person name="Barry K."/>
            <person name="Miller A.N."/>
            <person name="Grigoriev I.V."/>
            <person name="Debuchy R."/>
            <person name="Gladieux P."/>
            <person name="Thoren M.H."/>
            <person name="Johannesson H."/>
        </authorList>
    </citation>
    <scope>NUCLEOTIDE SEQUENCE</scope>
    <source>
        <strain evidence="2">PSN243</strain>
    </source>
</reference>
<organism evidence="2 3">
    <name type="scientific">Podospora aff. communis PSN243</name>
    <dbReference type="NCBI Taxonomy" id="3040156"/>
    <lineage>
        <taxon>Eukaryota</taxon>
        <taxon>Fungi</taxon>
        <taxon>Dikarya</taxon>
        <taxon>Ascomycota</taxon>
        <taxon>Pezizomycotina</taxon>
        <taxon>Sordariomycetes</taxon>
        <taxon>Sordariomycetidae</taxon>
        <taxon>Sordariales</taxon>
        <taxon>Podosporaceae</taxon>
        <taxon>Podospora</taxon>
    </lineage>
</organism>